<dbReference type="GO" id="GO:0008171">
    <property type="term" value="F:O-methyltransferase activity"/>
    <property type="evidence" value="ECO:0007669"/>
    <property type="project" value="InterPro"/>
</dbReference>
<evidence type="ECO:0000313" key="7">
    <source>
        <dbReference type="Proteomes" id="UP001251528"/>
    </source>
</evidence>
<comment type="caution">
    <text evidence="6">The sequence shown here is derived from an EMBL/GenBank/DDBJ whole genome shotgun (WGS) entry which is preliminary data.</text>
</comment>
<name>A0AAJ0CL68_9HYPO</name>
<dbReference type="AlphaFoldDB" id="A0AAJ0CL68"/>
<protein>
    <recommendedName>
        <fullName evidence="8">S-adenosyl-L-methionine-dependent methyltransferase</fullName>
    </recommendedName>
</protein>
<dbReference type="PANTHER" id="PTHR43712:SF12">
    <property type="entry name" value="STERIGMATOCYSTIN 8-O-METHYLTRANSFERASE"/>
    <property type="match status" value="1"/>
</dbReference>
<feature type="domain" description="O-methyltransferase dimerisation" evidence="5">
    <location>
        <begin position="81"/>
        <end position="151"/>
    </location>
</feature>
<dbReference type="SUPFAM" id="SSF53335">
    <property type="entry name" value="S-adenosyl-L-methionine-dependent methyltransferases"/>
    <property type="match status" value="1"/>
</dbReference>
<evidence type="ECO:0000313" key="6">
    <source>
        <dbReference type="EMBL" id="KAK2595096.1"/>
    </source>
</evidence>
<organism evidence="6 7">
    <name type="scientific">Conoideocrella luteorostrata</name>
    <dbReference type="NCBI Taxonomy" id="1105319"/>
    <lineage>
        <taxon>Eukaryota</taxon>
        <taxon>Fungi</taxon>
        <taxon>Dikarya</taxon>
        <taxon>Ascomycota</taxon>
        <taxon>Pezizomycotina</taxon>
        <taxon>Sordariomycetes</taxon>
        <taxon>Hypocreomycetidae</taxon>
        <taxon>Hypocreales</taxon>
        <taxon>Clavicipitaceae</taxon>
        <taxon>Conoideocrella</taxon>
    </lineage>
</organism>
<evidence type="ECO:0008006" key="8">
    <source>
        <dbReference type="Google" id="ProtNLM"/>
    </source>
</evidence>
<keyword evidence="3" id="KW-0949">S-adenosyl-L-methionine</keyword>
<dbReference type="Proteomes" id="UP001251528">
    <property type="component" value="Unassembled WGS sequence"/>
</dbReference>
<dbReference type="PANTHER" id="PTHR43712">
    <property type="entry name" value="PUTATIVE (AFU_ORTHOLOGUE AFUA_4G14580)-RELATED"/>
    <property type="match status" value="1"/>
</dbReference>
<feature type="domain" description="O-methyltransferase C-terminal" evidence="4">
    <location>
        <begin position="254"/>
        <end position="411"/>
    </location>
</feature>
<dbReference type="Gene3D" id="3.40.50.150">
    <property type="entry name" value="Vaccinia Virus protein VP39"/>
    <property type="match status" value="1"/>
</dbReference>
<gene>
    <name evidence="6" type="ORF">QQS21_007181</name>
</gene>
<evidence type="ECO:0000256" key="1">
    <source>
        <dbReference type="ARBA" id="ARBA00022603"/>
    </source>
</evidence>
<dbReference type="InterPro" id="IPR016461">
    <property type="entry name" value="COMT-like"/>
</dbReference>
<dbReference type="EMBL" id="JASWJB010000143">
    <property type="protein sequence ID" value="KAK2595096.1"/>
    <property type="molecule type" value="Genomic_DNA"/>
</dbReference>
<dbReference type="SUPFAM" id="SSF46785">
    <property type="entry name" value="Winged helix' DNA-binding domain"/>
    <property type="match status" value="1"/>
</dbReference>
<dbReference type="InterPro" id="IPR001077">
    <property type="entry name" value="COMT_C"/>
</dbReference>
<reference evidence="6" key="1">
    <citation type="submission" date="2023-06" db="EMBL/GenBank/DDBJ databases">
        <title>Conoideocrella luteorostrata (Hypocreales: Clavicipitaceae), a potential biocontrol fungus for elongate hemlock scale in United States Christmas tree production areas.</title>
        <authorList>
            <person name="Barrett H."/>
            <person name="Lovett B."/>
            <person name="Macias A.M."/>
            <person name="Stajich J.E."/>
            <person name="Kasson M.T."/>
        </authorList>
    </citation>
    <scope>NUCLEOTIDE SEQUENCE</scope>
    <source>
        <strain evidence="6">ARSEF 14590</strain>
    </source>
</reference>
<dbReference type="Gene3D" id="1.10.10.10">
    <property type="entry name" value="Winged helix-like DNA-binding domain superfamily/Winged helix DNA-binding domain"/>
    <property type="match status" value="1"/>
</dbReference>
<dbReference type="InterPro" id="IPR029063">
    <property type="entry name" value="SAM-dependent_MTases_sf"/>
</dbReference>
<evidence type="ECO:0000256" key="3">
    <source>
        <dbReference type="ARBA" id="ARBA00022691"/>
    </source>
</evidence>
<keyword evidence="2" id="KW-0808">Transferase</keyword>
<evidence type="ECO:0000256" key="2">
    <source>
        <dbReference type="ARBA" id="ARBA00022679"/>
    </source>
</evidence>
<dbReference type="InterPro" id="IPR036388">
    <property type="entry name" value="WH-like_DNA-bd_sf"/>
</dbReference>
<dbReference type="GO" id="GO:0032259">
    <property type="term" value="P:methylation"/>
    <property type="evidence" value="ECO:0007669"/>
    <property type="project" value="UniProtKB-KW"/>
</dbReference>
<proteinExistence type="predicted"/>
<evidence type="ECO:0000259" key="4">
    <source>
        <dbReference type="Pfam" id="PF00891"/>
    </source>
</evidence>
<dbReference type="InterPro" id="IPR012967">
    <property type="entry name" value="COMT_dimerisation"/>
</dbReference>
<keyword evidence="7" id="KW-1185">Reference proteome</keyword>
<dbReference type="PROSITE" id="PS51683">
    <property type="entry name" value="SAM_OMT_II"/>
    <property type="match status" value="1"/>
</dbReference>
<dbReference type="Pfam" id="PF08100">
    <property type="entry name" value="Dimerisation"/>
    <property type="match status" value="1"/>
</dbReference>
<evidence type="ECO:0000259" key="5">
    <source>
        <dbReference type="Pfam" id="PF08100"/>
    </source>
</evidence>
<accession>A0AAJ0CL68</accession>
<dbReference type="Pfam" id="PF00891">
    <property type="entry name" value="Methyltransf_2"/>
    <property type="match status" value="1"/>
</dbReference>
<keyword evidence="1" id="KW-0489">Methyltransferase</keyword>
<sequence>MTSHGVLDSRIVQLARTISESVAKIDAALEASGQPSPSFDEDAPVGCLADVSDAQDAVLDATAELHDLFLEPVHLIKKHGGSNNSVCLQAISRYGIANLVPLGGQASFAELASQTGVGEQMLTRLLRHAMTMRIFHEPQPGQVAHTKASKVIAGSHMNAWLRIGTHEMWPAATKMLDALEKWPGSQEPNETGFSLSQNSTQSIYDFVGSSPERGARFAEAMAIWASRPDYTPTHAVNGYDWASLAGSDGEGRRVIQVVDVGGARGHIATALAQQFLHLNIVVQDMDKVVEGAEADLPESLRSGGRVRFMAHDLFAPQPIIAGVYFFRWILHNWADKYCIAILRAHVHVFAPGTRIIVMETIMPDPNEGPNGAGAVPGWAEKDLRSEDLNMGAVFNARERTLSEWKALFADADAGLILKAVNRPKGSALSLMELEWTPQH</sequence>
<dbReference type="InterPro" id="IPR036390">
    <property type="entry name" value="WH_DNA-bd_sf"/>
</dbReference>